<accession>A0A8D5FKK4</accession>
<evidence type="ECO:0008006" key="6">
    <source>
        <dbReference type="Google" id="ProtNLM"/>
    </source>
</evidence>
<dbReference type="PANTHER" id="PTHR33619">
    <property type="entry name" value="POLYSACCHARIDE EXPORT PROTEIN GFCE-RELATED"/>
    <property type="match status" value="1"/>
</dbReference>
<name>A0A8D5FKK4_9BACT</name>
<keyword evidence="1" id="KW-0732">Signal</keyword>
<dbReference type="EMBL" id="AP024086">
    <property type="protein sequence ID" value="BCL59415.1"/>
    <property type="molecule type" value="Genomic_DNA"/>
</dbReference>
<dbReference type="Pfam" id="PF02563">
    <property type="entry name" value="Poly_export"/>
    <property type="match status" value="1"/>
</dbReference>
<dbReference type="InterPro" id="IPR003715">
    <property type="entry name" value="Poly_export_N"/>
</dbReference>
<sequence>MPSRILFVHVCIVVFLFSVPLAFGAQSTADVPVTKELREKALKDILGKTKELPKIEKEYVIGHGDYLRVQVYGEGDMAAADISIGGEPRSADAPRQGRGVKVQLDGRISLKHIGDVEAVGLTLTQLADYLKILFATVFDDPVVTVVLEQSNSQRYTVMGKVANPGIFFIDYPITLVQVIARCGGFTEWANSEVTVVRKGAEENKLFKKNIMKFDYDDFLEGKKVERNIFIKSGDYIIVH</sequence>
<dbReference type="GO" id="GO:0015288">
    <property type="term" value="F:porin activity"/>
    <property type="evidence" value="ECO:0007669"/>
    <property type="project" value="UniProtKB-KW"/>
</dbReference>
<dbReference type="InterPro" id="IPR049712">
    <property type="entry name" value="Poly_export"/>
</dbReference>
<dbReference type="GO" id="GO:0006811">
    <property type="term" value="P:monoatomic ion transport"/>
    <property type="evidence" value="ECO:0007669"/>
    <property type="project" value="UniProtKB-KW"/>
</dbReference>
<evidence type="ECO:0000313" key="5">
    <source>
        <dbReference type="Proteomes" id="UP000826725"/>
    </source>
</evidence>
<proteinExistence type="predicted"/>
<dbReference type="AlphaFoldDB" id="A0A8D5FKK4"/>
<feature type="domain" description="Polysaccharide export protein N-terminal" evidence="2">
    <location>
        <begin position="56"/>
        <end position="147"/>
    </location>
</feature>
<dbReference type="Pfam" id="PF10531">
    <property type="entry name" value="SLBB"/>
    <property type="match status" value="1"/>
</dbReference>
<keyword evidence="5" id="KW-1185">Reference proteome</keyword>
<evidence type="ECO:0000259" key="2">
    <source>
        <dbReference type="Pfam" id="PF02563"/>
    </source>
</evidence>
<reference evidence="4" key="1">
    <citation type="submission" date="2020-09" db="EMBL/GenBank/DDBJ databases">
        <title>Desulfogranum mesoprofundum gen. nov., sp. nov., a novel mesophilic, sulfate-reducing chemolithoautotroph isolated from a deep-sea hydrothermal vent chimney in the Suiyo Seamount.</title>
        <authorList>
            <person name="Hashimoto Y."/>
            <person name="Nakagawa S."/>
        </authorList>
    </citation>
    <scope>NUCLEOTIDE SEQUENCE</scope>
    <source>
        <strain evidence="4">KT2</strain>
    </source>
</reference>
<organism evidence="4 5">
    <name type="scientific">Desulfomarina profundi</name>
    <dbReference type="NCBI Taxonomy" id="2772557"/>
    <lineage>
        <taxon>Bacteria</taxon>
        <taxon>Pseudomonadati</taxon>
        <taxon>Thermodesulfobacteriota</taxon>
        <taxon>Desulfobulbia</taxon>
        <taxon>Desulfobulbales</taxon>
        <taxon>Desulfobulbaceae</taxon>
        <taxon>Desulfomarina</taxon>
    </lineage>
</organism>
<gene>
    <name evidence="4" type="ORF">DGMP_01080</name>
</gene>
<dbReference type="GO" id="GO:0009279">
    <property type="term" value="C:cell outer membrane"/>
    <property type="evidence" value="ECO:0007669"/>
    <property type="project" value="UniProtKB-SubCell"/>
</dbReference>
<dbReference type="GO" id="GO:0046930">
    <property type="term" value="C:pore complex"/>
    <property type="evidence" value="ECO:0007669"/>
    <property type="project" value="UniProtKB-KW"/>
</dbReference>
<dbReference type="PANTHER" id="PTHR33619:SF3">
    <property type="entry name" value="POLYSACCHARIDE EXPORT PROTEIN GFCE-RELATED"/>
    <property type="match status" value="1"/>
</dbReference>
<dbReference type="RefSeq" id="WP_228855649.1">
    <property type="nucleotide sequence ID" value="NZ_AP024086.1"/>
</dbReference>
<evidence type="ECO:0000259" key="3">
    <source>
        <dbReference type="Pfam" id="PF10531"/>
    </source>
</evidence>
<dbReference type="Proteomes" id="UP000826725">
    <property type="component" value="Chromosome"/>
</dbReference>
<dbReference type="GO" id="GO:0015159">
    <property type="term" value="F:polysaccharide transmembrane transporter activity"/>
    <property type="evidence" value="ECO:0007669"/>
    <property type="project" value="InterPro"/>
</dbReference>
<protein>
    <recommendedName>
        <fullName evidence="6">Soluble ligand binding domain-containing protein</fullName>
    </recommendedName>
</protein>
<evidence type="ECO:0000313" key="4">
    <source>
        <dbReference type="EMBL" id="BCL59415.1"/>
    </source>
</evidence>
<feature type="domain" description="Soluble ligand binding" evidence="3">
    <location>
        <begin position="155"/>
        <end position="200"/>
    </location>
</feature>
<dbReference type="KEGG" id="dbk:DGMP_01080"/>
<evidence type="ECO:0000256" key="1">
    <source>
        <dbReference type="ARBA" id="ARBA00022729"/>
    </source>
</evidence>
<dbReference type="InterPro" id="IPR019554">
    <property type="entry name" value="Soluble_ligand-bd"/>
</dbReference>